<reference evidence="2 3" key="1">
    <citation type="journal article" date="2018" name="Int. J. Syst. Evol. Microbiol.">
        <title>Parvibium lacunae gen. nov., sp. nov., a new member of the family Alcaligenaceae isolated from a freshwater pond.</title>
        <authorList>
            <person name="Chen W.M."/>
            <person name="Xie P.B."/>
            <person name="Hsu M.Y."/>
            <person name="Sheu S.Y."/>
        </authorList>
    </citation>
    <scope>NUCLEOTIDE SEQUENCE [LARGE SCALE GENOMIC DNA]</scope>
    <source>
        <strain evidence="2 3">KMB9</strain>
    </source>
</reference>
<feature type="domain" description="DUF2460" evidence="1">
    <location>
        <begin position="11"/>
        <end position="192"/>
    </location>
</feature>
<evidence type="ECO:0000259" key="1">
    <source>
        <dbReference type="Pfam" id="PF09343"/>
    </source>
</evidence>
<dbReference type="Pfam" id="PF09343">
    <property type="entry name" value="DUF2460"/>
    <property type="match status" value="1"/>
</dbReference>
<organism evidence="2 3">
    <name type="scientific">Parvibium lacunae</name>
    <dbReference type="NCBI Taxonomy" id="1888893"/>
    <lineage>
        <taxon>Bacteria</taxon>
        <taxon>Pseudomonadati</taxon>
        <taxon>Pseudomonadota</taxon>
        <taxon>Betaproteobacteria</taxon>
        <taxon>Burkholderiales</taxon>
        <taxon>Alcaligenaceae</taxon>
        <taxon>Parvibium</taxon>
    </lineage>
</organism>
<dbReference type="EMBL" id="QPGB01000001">
    <property type="protein sequence ID" value="RCS59715.1"/>
    <property type="molecule type" value="Genomic_DNA"/>
</dbReference>
<evidence type="ECO:0000313" key="3">
    <source>
        <dbReference type="Proteomes" id="UP000252357"/>
    </source>
</evidence>
<proteinExistence type="predicted"/>
<gene>
    <name evidence="2" type="ORF">DU000_03130</name>
</gene>
<accession>A0A368L7S2</accession>
<dbReference type="Proteomes" id="UP000252357">
    <property type="component" value="Unassembled WGS sequence"/>
</dbReference>
<dbReference type="AlphaFoldDB" id="A0A368L7S2"/>
<dbReference type="InterPro" id="IPR011740">
    <property type="entry name" value="DUF2460"/>
</dbReference>
<protein>
    <recommendedName>
        <fullName evidence="1">DUF2460 domain-containing protein</fullName>
    </recommendedName>
</protein>
<sequence length="194" mass="21790">MPLAVYPSLPGLKFGSKLKPMFSTKIAESSSGVEYRQKRWVYPKWSITLEYEFLRNRSDLAELETLQGFFLARQGAYEPFLISLPEQKTVSLQAVGVADGVTSIFQLVANIGGFLMPIDEVKGAPAVYVNGDQAYGFSLLDKGRIQFITAPVAGPITWSGEFYHRVRFKDDAMEFDNFLNQLWSAKKVEMVSAR</sequence>
<evidence type="ECO:0000313" key="2">
    <source>
        <dbReference type="EMBL" id="RCS59715.1"/>
    </source>
</evidence>
<comment type="caution">
    <text evidence="2">The sequence shown here is derived from an EMBL/GenBank/DDBJ whole genome shotgun (WGS) entry which is preliminary data.</text>
</comment>
<dbReference type="RefSeq" id="WP_114401862.1">
    <property type="nucleotide sequence ID" value="NZ_QPGB01000001.1"/>
</dbReference>
<name>A0A368L7S2_9BURK</name>
<dbReference type="OrthoDB" id="1685145at2"/>
<keyword evidence="3" id="KW-1185">Reference proteome</keyword>